<evidence type="ECO:0000256" key="2">
    <source>
        <dbReference type="ARBA" id="ARBA00023015"/>
    </source>
</evidence>
<reference evidence="6 7" key="1">
    <citation type="submission" date="2019-06" db="EMBL/GenBank/DDBJ databases">
        <title>Sequencing the genomes of 1000 actinobacteria strains.</title>
        <authorList>
            <person name="Klenk H.-P."/>
        </authorList>
    </citation>
    <scope>NUCLEOTIDE SEQUENCE [LARGE SCALE GENOMIC DNA]</scope>
    <source>
        <strain evidence="6 7">DSM 18031</strain>
    </source>
</reference>
<dbReference type="InterPro" id="IPR000847">
    <property type="entry name" value="LysR_HTH_N"/>
</dbReference>
<dbReference type="SUPFAM" id="SSF53850">
    <property type="entry name" value="Periplasmic binding protein-like II"/>
    <property type="match status" value="1"/>
</dbReference>
<sequence>MIGQDALLDGRLKLRHIKMVLAIAESGSLARAAESLYITQPVVTRALHELEDILGVTLFVRGAHGVTPTVYGDTFLEDAAVIVARLRDTERNLALLAQGHLGSIVIGNHLSGSNFLLPQAISSFKSEHPHVNVIVRENTPDELVAGLKDGSVDLVVGRLSGAFLQPDFVMKELHREPIRLVARKGHPLAEKRDLTLAELARYPWIFPLEQTALRKELEQFFVGEQVPLPRNIVQCTSLITMRNLMIAGETIAALPQLIASEDEQLSLLPLRLTGVEQSVGLIYNAARKIVPTGEQFLEHLRVHGTRATQMMEP</sequence>
<dbReference type="GO" id="GO:0003677">
    <property type="term" value="F:DNA binding"/>
    <property type="evidence" value="ECO:0007669"/>
    <property type="project" value="UniProtKB-KW"/>
</dbReference>
<evidence type="ECO:0000313" key="7">
    <source>
        <dbReference type="Proteomes" id="UP000318331"/>
    </source>
</evidence>
<dbReference type="Pfam" id="PF03466">
    <property type="entry name" value="LysR_substrate"/>
    <property type="match status" value="1"/>
</dbReference>
<dbReference type="InterPro" id="IPR050950">
    <property type="entry name" value="HTH-type_LysR_regulators"/>
</dbReference>
<organism evidence="6 7">
    <name type="scientific">Klugiella xanthotipulae</name>
    <dbReference type="NCBI Taxonomy" id="244735"/>
    <lineage>
        <taxon>Bacteria</taxon>
        <taxon>Bacillati</taxon>
        <taxon>Actinomycetota</taxon>
        <taxon>Actinomycetes</taxon>
        <taxon>Micrococcales</taxon>
        <taxon>Microbacteriaceae</taxon>
        <taxon>Klugiella</taxon>
    </lineage>
</organism>
<dbReference type="AlphaFoldDB" id="A0A543HT94"/>
<dbReference type="OrthoDB" id="3636008at2"/>
<evidence type="ECO:0000256" key="3">
    <source>
        <dbReference type="ARBA" id="ARBA00023125"/>
    </source>
</evidence>
<comment type="similarity">
    <text evidence="1">Belongs to the LysR transcriptional regulatory family.</text>
</comment>
<accession>A0A543HT94</accession>
<name>A0A543HT94_9MICO</name>
<dbReference type="GO" id="GO:0005829">
    <property type="term" value="C:cytosol"/>
    <property type="evidence" value="ECO:0007669"/>
    <property type="project" value="TreeGrafter"/>
</dbReference>
<dbReference type="Gene3D" id="1.10.10.10">
    <property type="entry name" value="Winged helix-like DNA-binding domain superfamily/Winged helix DNA-binding domain"/>
    <property type="match status" value="1"/>
</dbReference>
<gene>
    <name evidence="6" type="ORF">FB466_2449</name>
</gene>
<dbReference type="EMBL" id="VFPN01000003">
    <property type="protein sequence ID" value="TQM61494.1"/>
    <property type="molecule type" value="Genomic_DNA"/>
</dbReference>
<dbReference type="InterPro" id="IPR005119">
    <property type="entry name" value="LysR_subst-bd"/>
</dbReference>
<keyword evidence="2" id="KW-0805">Transcription regulation</keyword>
<dbReference type="InterPro" id="IPR036388">
    <property type="entry name" value="WH-like_DNA-bd_sf"/>
</dbReference>
<proteinExistence type="inferred from homology"/>
<feature type="domain" description="HTH lysR-type" evidence="5">
    <location>
        <begin position="12"/>
        <end position="69"/>
    </location>
</feature>
<keyword evidence="4" id="KW-0804">Transcription</keyword>
<comment type="caution">
    <text evidence="6">The sequence shown here is derived from an EMBL/GenBank/DDBJ whole genome shotgun (WGS) entry which is preliminary data.</text>
</comment>
<protein>
    <submittedName>
        <fullName evidence="6">DNA-binding transcriptional LysR family regulator</fullName>
    </submittedName>
</protein>
<evidence type="ECO:0000256" key="1">
    <source>
        <dbReference type="ARBA" id="ARBA00009437"/>
    </source>
</evidence>
<dbReference type="Proteomes" id="UP000318331">
    <property type="component" value="Unassembled WGS sequence"/>
</dbReference>
<dbReference type="SUPFAM" id="SSF46785">
    <property type="entry name" value="Winged helix' DNA-binding domain"/>
    <property type="match status" value="1"/>
</dbReference>
<evidence type="ECO:0000256" key="4">
    <source>
        <dbReference type="ARBA" id="ARBA00023163"/>
    </source>
</evidence>
<dbReference type="PANTHER" id="PTHR30419">
    <property type="entry name" value="HTH-TYPE TRANSCRIPTIONAL REGULATOR YBHD"/>
    <property type="match status" value="1"/>
</dbReference>
<keyword evidence="3 6" id="KW-0238">DNA-binding</keyword>
<dbReference type="RefSeq" id="WP_141918600.1">
    <property type="nucleotide sequence ID" value="NZ_BAAAYS010000006.1"/>
</dbReference>
<evidence type="ECO:0000259" key="5">
    <source>
        <dbReference type="PROSITE" id="PS50931"/>
    </source>
</evidence>
<dbReference type="Gene3D" id="3.40.190.290">
    <property type="match status" value="1"/>
</dbReference>
<keyword evidence="7" id="KW-1185">Reference proteome</keyword>
<dbReference type="PROSITE" id="PS50931">
    <property type="entry name" value="HTH_LYSR"/>
    <property type="match status" value="1"/>
</dbReference>
<dbReference type="PRINTS" id="PR00039">
    <property type="entry name" value="HTHLYSR"/>
</dbReference>
<dbReference type="InterPro" id="IPR036390">
    <property type="entry name" value="WH_DNA-bd_sf"/>
</dbReference>
<dbReference type="PANTHER" id="PTHR30419:SF8">
    <property type="entry name" value="NITROGEN ASSIMILATION TRANSCRIPTIONAL ACTIVATOR-RELATED"/>
    <property type="match status" value="1"/>
</dbReference>
<dbReference type="GO" id="GO:0003700">
    <property type="term" value="F:DNA-binding transcription factor activity"/>
    <property type="evidence" value="ECO:0007669"/>
    <property type="project" value="InterPro"/>
</dbReference>
<dbReference type="Pfam" id="PF00126">
    <property type="entry name" value="HTH_1"/>
    <property type="match status" value="1"/>
</dbReference>
<evidence type="ECO:0000313" key="6">
    <source>
        <dbReference type="EMBL" id="TQM61494.1"/>
    </source>
</evidence>